<sequence length="487" mass="51352">MVERTPPGSATELAEAIRSGETCPIETVDACLERIEQRNNRTNAFVDVYSSDAREKAKEAAAAVDRGDSLGPLHGVPIAIKDLFDLKADVRCTFGSIPFESFVPKHTSTHVARLERAGAIVVGKTNTSEFGHSLVTDNRLFGPTSTPFDLERNAGGSSGGSAAAVADGLVPIAQGSDAGGSVRVPAACCGVVGVKPTFGLVAQPMRPDAFLADTPFVHVGPIARTVQDAATMLSVLVGPDPADPFSVPTPDLDLQSAPQKSIDGFTIGYLPTIGDLPVTNSVAETTESAVQALVTAGATVERATLDLDLDHAELSGIWRRQMGTLYHSVLEGFAAGGTDVFQDRRPDLTPSFRDMLTETADRTALELKRDDRKRTRVYDAIQSALSTYDLLVTPTTATTPPENNPSDVTTGPDSLEGVSLDPLTGWCLTHPLNFTGHPAASVPAGETSDGLPVGLQIVGDRFEDDAVLAAAGALERHDPWIDSYPDE</sequence>
<dbReference type="InterPro" id="IPR000120">
    <property type="entry name" value="Amidase"/>
</dbReference>
<dbReference type="PANTHER" id="PTHR11895:SF7">
    <property type="entry name" value="GLUTAMYL-TRNA(GLN) AMIDOTRANSFERASE SUBUNIT A, MITOCHONDRIAL"/>
    <property type="match status" value="1"/>
</dbReference>
<evidence type="ECO:0000259" key="1">
    <source>
        <dbReference type="Pfam" id="PF01425"/>
    </source>
</evidence>
<dbReference type="EMBL" id="REGA01000010">
    <property type="protein sequence ID" value="RQG94253.1"/>
    <property type="molecule type" value="Genomic_DNA"/>
</dbReference>
<dbReference type="OrthoDB" id="359273at2157"/>
<dbReference type="PANTHER" id="PTHR11895">
    <property type="entry name" value="TRANSAMIDASE"/>
    <property type="match status" value="1"/>
</dbReference>
<gene>
    <name evidence="2" type="ORF">EA473_12865</name>
</gene>
<name>A0A3N6LV71_NATCH</name>
<evidence type="ECO:0000313" key="2">
    <source>
        <dbReference type="EMBL" id="RQG94253.1"/>
    </source>
</evidence>
<protein>
    <submittedName>
        <fullName evidence="2">Amidase</fullName>
    </submittedName>
</protein>
<dbReference type="RefSeq" id="WP_124196012.1">
    <property type="nucleotide sequence ID" value="NZ_REGA01000010.1"/>
</dbReference>
<organism evidence="2 3">
    <name type="scientific">Natrarchaeobius chitinivorans</name>
    <dbReference type="NCBI Taxonomy" id="1679083"/>
    <lineage>
        <taxon>Archaea</taxon>
        <taxon>Methanobacteriati</taxon>
        <taxon>Methanobacteriota</taxon>
        <taxon>Stenosarchaea group</taxon>
        <taxon>Halobacteria</taxon>
        <taxon>Halobacteriales</taxon>
        <taxon>Natrialbaceae</taxon>
        <taxon>Natrarchaeobius</taxon>
    </lineage>
</organism>
<proteinExistence type="predicted"/>
<accession>A0A3N6LV71</accession>
<dbReference type="InterPro" id="IPR023631">
    <property type="entry name" value="Amidase_dom"/>
</dbReference>
<dbReference type="SUPFAM" id="SSF75304">
    <property type="entry name" value="Amidase signature (AS) enzymes"/>
    <property type="match status" value="1"/>
</dbReference>
<dbReference type="Proteomes" id="UP000282323">
    <property type="component" value="Unassembled WGS sequence"/>
</dbReference>
<dbReference type="AlphaFoldDB" id="A0A3N6LV71"/>
<dbReference type="InterPro" id="IPR020556">
    <property type="entry name" value="Amidase_CS"/>
</dbReference>
<keyword evidence="3" id="KW-1185">Reference proteome</keyword>
<evidence type="ECO:0000313" key="3">
    <source>
        <dbReference type="Proteomes" id="UP000282323"/>
    </source>
</evidence>
<dbReference type="Gene3D" id="3.90.1300.10">
    <property type="entry name" value="Amidase signature (AS) domain"/>
    <property type="match status" value="1"/>
</dbReference>
<feature type="domain" description="Amidase" evidence="1">
    <location>
        <begin position="26"/>
        <end position="468"/>
    </location>
</feature>
<dbReference type="InterPro" id="IPR036928">
    <property type="entry name" value="AS_sf"/>
</dbReference>
<dbReference type="PIRSF" id="PIRSF001221">
    <property type="entry name" value="Amidase_fungi"/>
    <property type="match status" value="1"/>
</dbReference>
<reference evidence="2 3" key="1">
    <citation type="submission" date="2018-10" db="EMBL/GenBank/DDBJ databases">
        <title>Natrarchaeobius chitinivorans gen. nov., sp. nov., and Natrarchaeobius haloalkaliphilus sp. nov., alkaliphilic, chitin-utilizing haloarchaea from hypersaline alkaline lakes.</title>
        <authorList>
            <person name="Sorokin D.Y."/>
            <person name="Elcheninov A.G."/>
            <person name="Kostrikina N.A."/>
            <person name="Bale N.J."/>
            <person name="Sinninghe Damste J.S."/>
            <person name="Khijniak T.V."/>
            <person name="Kublanov I.V."/>
            <person name="Toshchakov S.V."/>
        </authorList>
    </citation>
    <scope>NUCLEOTIDE SEQUENCE [LARGE SCALE GENOMIC DNA]</scope>
    <source>
        <strain evidence="2 3">AArcht4T</strain>
    </source>
</reference>
<dbReference type="GO" id="GO:0003824">
    <property type="term" value="F:catalytic activity"/>
    <property type="evidence" value="ECO:0007669"/>
    <property type="project" value="InterPro"/>
</dbReference>
<dbReference type="Pfam" id="PF01425">
    <property type="entry name" value="Amidase"/>
    <property type="match status" value="1"/>
</dbReference>
<dbReference type="PROSITE" id="PS00571">
    <property type="entry name" value="AMIDASES"/>
    <property type="match status" value="1"/>
</dbReference>
<comment type="caution">
    <text evidence="2">The sequence shown here is derived from an EMBL/GenBank/DDBJ whole genome shotgun (WGS) entry which is preliminary data.</text>
</comment>